<feature type="region of interest" description="Disordered" evidence="1">
    <location>
        <begin position="256"/>
        <end position="276"/>
    </location>
</feature>
<dbReference type="InterPro" id="IPR009839">
    <property type="entry name" value="SseB_N"/>
</dbReference>
<dbReference type="Proteomes" id="UP001208938">
    <property type="component" value="Unassembled WGS sequence"/>
</dbReference>
<protein>
    <submittedName>
        <fullName evidence="3">SseB family protein</fullName>
    </submittedName>
</protein>
<evidence type="ECO:0000256" key="1">
    <source>
        <dbReference type="SAM" id="MobiDB-lite"/>
    </source>
</evidence>
<keyword evidence="4" id="KW-1185">Reference proteome</keyword>
<organism evidence="3 4">
    <name type="scientific">Pararhodobacter zhoushanensis</name>
    <dbReference type="NCBI Taxonomy" id="2479545"/>
    <lineage>
        <taxon>Bacteria</taxon>
        <taxon>Pseudomonadati</taxon>
        <taxon>Pseudomonadota</taxon>
        <taxon>Alphaproteobacteria</taxon>
        <taxon>Rhodobacterales</taxon>
        <taxon>Paracoccaceae</taxon>
        <taxon>Pararhodobacter</taxon>
    </lineage>
</organism>
<proteinExistence type="predicted"/>
<reference evidence="3 4" key="1">
    <citation type="submission" date="2022-10" db="EMBL/GenBank/DDBJ databases">
        <title>Pararhodobacter sp. nov., isolated from marine algae.</title>
        <authorList>
            <person name="Choi B.J."/>
            <person name="Kim J.M."/>
            <person name="Lee J.K."/>
            <person name="Choi D.G."/>
            <person name="Jeon C.O."/>
        </authorList>
    </citation>
    <scope>NUCLEOTIDE SEQUENCE [LARGE SCALE GENOMIC DNA]</scope>
    <source>
        <strain evidence="3 4">ZQ420</strain>
    </source>
</reference>
<comment type="caution">
    <text evidence="3">The sequence shown here is derived from an EMBL/GenBank/DDBJ whole genome shotgun (WGS) entry which is preliminary data.</text>
</comment>
<gene>
    <name evidence="3" type="ORF">OKW52_17565</name>
</gene>
<feature type="domain" description="SseB protein N-terminal" evidence="2">
    <location>
        <begin position="14"/>
        <end position="129"/>
    </location>
</feature>
<sequence>MTDTDLPQTDLDAALQQLAAAPEDSAAETTARLAFHAELSRAEIFVLLTEEIAGGAMMPKVFDLSDVRAVLAFDSELRLAGFAGEAAAYAALPGRVLVAMLAEAGEGLSLMLNADAPHAALMSPESIDWLSDTLSGPAPSEGQAVPEGFAPPNLPDAMRLPLVAALERRLSGTPGLAQTVLAGVQWQGGARGHVLALAGLPDADQPAVARAVAEALALSGLEAGSLDVVFPPERAMAAIAAVGLTLSPAPYAMPDEQVVTPGSAPGMDPSRPPKLR</sequence>
<accession>A0ABT3H2H5</accession>
<name>A0ABT3H2H5_9RHOB</name>
<evidence type="ECO:0000313" key="4">
    <source>
        <dbReference type="Proteomes" id="UP001208938"/>
    </source>
</evidence>
<evidence type="ECO:0000313" key="3">
    <source>
        <dbReference type="EMBL" id="MCW1934013.1"/>
    </source>
</evidence>
<dbReference type="EMBL" id="JAPDFL010000001">
    <property type="protein sequence ID" value="MCW1934013.1"/>
    <property type="molecule type" value="Genomic_DNA"/>
</dbReference>
<evidence type="ECO:0000259" key="2">
    <source>
        <dbReference type="Pfam" id="PF07179"/>
    </source>
</evidence>
<dbReference type="Pfam" id="PF07179">
    <property type="entry name" value="SseB"/>
    <property type="match status" value="1"/>
</dbReference>
<dbReference type="RefSeq" id="WP_264506847.1">
    <property type="nucleotide sequence ID" value="NZ_JAPDFL010000001.1"/>
</dbReference>